<evidence type="ECO:0000313" key="1">
    <source>
        <dbReference type="EMBL" id="JAH26520.1"/>
    </source>
</evidence>
<accession>A0A0E9RDG3</accession>
<dbReference type="AlphaFoldDB" id="A0A0E9RDG3"/>
<name>A0A0E9RDG3_ANGAN</name>
<organism evidence="1">
    <name type="scientific">Anguilla anguilla</name>
    <name type="common">European freshwater eel</name>
    <name type="synonym">Muraena anguilla</name>
    <dbReference type="NCBI Taxonomy" id="7936"/>
    <lineage>
        <taxon>Eukaryota</taxon>
        <taxon>Metazoa</taxon>
        <taxon>Chordata</taxon>
        <taxon>Craniata</taxon>
        <taxon>Vertebrata</taxon>
        <taxon>Euteleostomi</taxon>
        <taxon>Actinopterygii</taxon>
        <taxon>Neopterygii</taxon>
        <taxon>Teleostei</taxon>
        <taxon>Anguilliformes</taxon>
        <taxon>Anguillidae</taxon>
        <taxon>Anguilla</taxon>
    </lineage>
</organism>
<protein>
    <submittedName>
        <fullName evidence="1">Uncharacterized protein</fullName>
    </submittedName>
</protein>
<sequence length="20" mass="2609">MHHLQTFYKRYIWLVDCLEL</sequence>
<reference evidence="1" key="1">
    <citation type="submission" date="2014-11" db="EMBL/GenBank/DDBJ databases">
        <authorList>
            <person name="Amaro Gonzalez C."/>
        </authorList>
    </citation>
    <scope>NUCLEOTIDE SEQUENCE</scope>
</reference>
<reference evidence="1" key="2">
    <citation type="journal article" date="2015" name="Fish Shellfish Immunol.">
        <title>Early steps in the European eel (Anguilla anguilla)-Vibrio vulnificus interaction in the gills: Role of the RtxA13 toxin.</title>
        <authorList>
            <person name="Callol A."/>
            <person name="Pajuelo D."/>
            <person name="Ebbesson L."/>
            <person name="Teles M."/>
            <person name="MacKenzie S."/>
            <person name="Amaro C."/>
        </authorList>
    </citation>
    <scope>NUCLEOTIDE SEQUENCE</scope>
</reference>
<proteinExistence type="predicted"/>
<dbReference type="EMBL" id="GBXM01082057">
    <property type="protein sequence ID" value="JAH26520.1"/>
    <property type="molecule type" value="Transcribed_RNA"/>
</dbReference>